<keyword evidence="7 9" id="KW-1133">Transmembrane helix</keyword>
<evidence type="ECO:0000256" key="5">
    <source>
        <dbReference type="ARBA" id="ARBA00022692"/>
    </source>
</evidence>
<dbReference type="FunCoup" id="A0A0H2RA29">
    <property type="interactions" value="282"/>
</dbReference>
<evidence type="ECO:0000256" key="8">
    <source>
        <dbReference type="ARBA" id="ARBA00023136"/>
    </source>
</evidence>
<evidence type="ECO:0000256" key="4">
    <source>
        <dbReference type="ARBA" id="ARBA00022554"/>
    </source>
</evidence>
<dbReference type="GO" id="GO:0015189">
    <property type="term" value="F:L-lysine transmembrane transporter activity"/>
    <property type="evidence" value="ECO:0007669"/>
    <property type="project" value="TreeGrafter"/>
</dbReference>
<feature type="transmembrane region" description="Helical" evidence="9">
    <location>
        <begin position="237"/>
        <end position="257"/>
    </location>
</feature>
<evidence type="ECO:0000256" key="1">
    <source>
        <dbReference type="ARBA" id="ARBA00004128"/>
    </source>
</evidence>
<dbReference type="GO" id="GO:0005302">
    <property type="term" value="F:L-tyrosine transmembrane transporter activity"/>
    <property type="evidence" value="ECO:0007669"/>
    <property type="project" value="TreeGrafter"/>
</dbReference>
<gene>
    <name evidence="11" type="ORF">SCHPADRAFT_1000779</name>
</gene>
<accession>A0A0H2RA29</accession>
<evidence type="ECO:0000256" key="7">
    <source>
        <dbReference type="ARBA" id="ARBA00022989"/>
    </source>
</evidence>
<evidence type="ECO:0000256" key="2">
    <source>
        <dbReference type="ARBA" id="ARBA00008066"/>
    </source>
</evidence>
<name>A0A0H2RA29_9AGAM</name>
<dbReference type="Pfam" id="PF01490">
    <property type="entry name" value="Aa_trans"/>
    <property type="match status" value="1"/>
</dbReference>
<evidence type="ECO:0000259" key="10">
    <source>
        <dbReference type="Pfam" id="PF01490"/>
    </source>
</evidence>
<evidence type="ECO:0000256" key="3">
    <source>
        <dbReference type="ARBA" id="ARBA00022448"/>
    </source>
</evidence>
<feature type="transmembrane region" description="Helical" evidence="9">
    <location>
        <begin position="304"/>
        <end position="326"/>
    </location>
</feature>
<dbReference type="STRING" id="27342.A0A0H2RA29"/>
<dbReference type="PANTHER" id="PTHR22950">
    <property type="entry name" value="AMINO ACID TRANSPORTER"/>
    <property type="match status" value="1"/>
</dbReference>
<organism evidence="11 12">
    <name type="scientific">Schizopora paradoxa</name>
    <dbReference type="NCBI Taxonomy" id="27342"/>
    <lineage>
        <taxon>Eukaryota</taxon>
        <taxon>Fungi</taxon>
        <taxon>Dikarya</taxon>
        <taxon>Basidiomycota</taxon>
        <taxon>Agaricomycotina</taxon>
        <taxon>Agaricomycetes</taxon>
        <taxon>Hymenochaetales</taxon>
        <taxon>Schizoporaceae</taxon>
        <taxon>Schizopora</taxon>
    </lineage>
</organism>
<reference evidence="11 12" key="1">
    <citation type="submission" date="2015-04" db="EMBL/GenBank/DDBJ databases">
        <title>Complete genome sequence of Schizopora paradoxa KUC8140, a cosmopolitan wood degrader in East Asia.</title>
        <authorList>
            <consortium name="DOE Joint Genome Institute"/>
            <person name="Min B."/>
            <person name="Park H."/>
            <person name="Jang Y."/>
            <person name="Kim J.-J."/>
            <person name="Kim K.H."/>
            <person name="Pangilinan J."/>
            <person name="Lipzen A."/>
            <person name="Riley R."/>
            <person name="Grigoriev I.V."/>
            <person name="Spatafora J.W."/>
            <person name="Choi I.-G."/>
        </authorList>
    </citation>
    <scope>NUCLEOTIDE SEQUENCE [LARGE SCALE GENOMIC DNA]</scope>
    <source>
        <strain evidence="11 12">KUC8140</strain>
    </source>
</reference>
<evidence type="ECO:0000313" key="12">
    <source>
        <dbReference type="Proteomes" id="UP000053477"/>
    </source>
</evidence>
<comment type="similarity">
    <text evidence="2">Belongs to the amino acid/polyamine transporter 2 family.</text>
</comment>
<dbReference type="InParanoid" id="A0A0H2RA29"/>
<feature type="transmembrane region" description="Helical" evidence="9">
    <location>
        <begin position="71"/>
        <end position="96"/>
    </location>
</feature>
<feature type="domain" description="Amino acid transporter transmembrane" evidence="10">
    <location>
        <begin position="42"/>
        <end position="460"/>
    </location>
</feature>
<feature type="transmembrane region" description="Helical" evidence="9">
    <location>
        <begin position="165"/>
        <end position="185"/>
    </location>
</feature>
<feature type="transmembrane region" description="Helical" evidence="9">
    <location>
        <begin position="401"/>
        <end position="423"/>
    </location>
</feature>
<keyword evidence="5 9" id="KW-0812">Transmembrane</keyword>
<comment type="subcellular location">
    <subcellularLocation>
        <location evidence="1">Vacuole membrane</location>
        <topology evidence="1">Multi-pass membrane protein</topology>
    </subcellularLocation>
</comment>
<dbReference type="GO" id="GO:0061459">
    <property type="term" value="F:L-arginine transmembrane transporter activity"/>
    <property type="evidence" value="ECO:0007669"/>
    <property type="project" value="TreeGrafter"/>
</dbReference>
<feature type="transmembrane region" description="Helical" evidence="9">
    <location>
        <begin position="269"/>
        <end position="292"/>
    </location>
</feature>
<dbReference type="GO" id="GO:0015194">
    <property type="term" value="F:L-serine transmembrane transporter activity"/>
    <property type="evidence" value="ECO:0007669"/>
    <property type="project" value="TreeGrafter"/>
</dbReference>
<dbReference type="GO" id="GO:0005313">
    <property type="term" value="F:L-glutamate transmembrane transporter activity"/>
    <property type="evidence" value="ECO:0007669"/>
    <property type="project" value="TreeGrafter"/>
</dbReference>
<keyword evidence="8 9" id="KW-0472">Membrane</keyword>
<keyword evidence="6" id="KW-0029">Amino-acid transport</keyword>
<dbReference type="EMBL" id="KQ086081">
    <property type="protein sequence ID" value="KLO08699.1"/>
    <property type="molecule type" value="Genomic_DNA"/>
</dbReference>
<dbReference type="OrthoDB" id="438545at2759"/>
<feature type="transmembrane region" description="Helical" evidence="9">
    <location>
        <begin position="197"/>
        <end position="217"/>
    </location>
</feature>
<evidence type="ECO:0000256" key="6">
    <source>
        <dbReference type="ARBA" id="ARBA00022970"/>
    </source>
</evidence>
<dbReference type="PANTHER" id="PTHR22950:SF678">
    <property type="entry name" value="VACUOLAR AMINO ACID TRANSPORTER 5-RELATED"/>
    <property type="match status" value="1"/>
</dbReference>
<sequence length="465" mass="50722">MVQSYGGTDDAEHTVDVHDGENRALLGDDAIPKKVQADGAANLTSSVSNLANTIIGSGMLTFPMAMASAGVIPGMITCLFSGSVAVFGLYLLSLCARKAPHRRASFFSVAHLTFPRAAVFFDAAIAIKCFGVSISYLIIIKSLMPNVVLSLYHDLTSPDTNPPEWALSGRVWISLLMVVLVPLCFLRKIDSLRHTSYVALFSVGYLVLIVIVCYFSPPKGMQPPGEIHLIHFTPNFISTFPVQVFAFTCAQNLFPIFNELSDNSQKRMNIVIGSAIGSAAMTYEVIAVFGYLTFGSKVGANIIAMYPSTSLFIAIGQFAIVILVLFSYPLQVLPCRNCLDKVFSDGKSLVQKPVSAEDEEDDAEDDEFHHEMTWFKHFVLTACIVICGYTIAYFVDDLHLVLAFVGSTGSTTISFILPGLFYWKLTQHDASAKVLNRAALALAIYGSCIFVFCLTFNIIQAVQQS</sequence>
<evidence type="ECO:0000256" key="9">
    <source>
        <dbReference type="SAM" id="Phobius"/>
    </source>
</evidence>
<dbReference type="GO" id="GO:0005290">
    <property type="term" value="F:L-histidine transmembrane transporter activity"/>
    <property type="evidence" value="ECO:0007669"/>
    <property type="project" value="TreeGrafter"/>
</dbReference>
<keyword evidence="3" id="KW-0813">Transport</keyword>
<keyword evidence="4" id="KW-0926">Vacuole</keyword>
<evidence type="ECO:0000313" key="11">
    <source>
        <dbReference type="EMBL" id="KLO08699.1"/>
    </source>
</evidence>
<dbReference type="Proteomes" id="UP000053477">
    <property type="component" value="Unassembled WGS sequence"/>
</dbReference>
<protein>
    <recommendedName>
        <fullName evidence="10">Amino acid transporter transmembrane domain-containing protein</fullName>
    </recommendedName>
</protein>
<keyword evidence="12" id="KW-1185">Reference proteome</keyword>
<dbReference type="InterPro" id="IPR013057">
    <property type="entry name" value="AA_transpt_TM"/>
</dbReference>
<feature type="transmembrane region" description="Helical" evidence="9">
    <location>
        <begin position="378"/>
        <end position="395"/>
    </location>
</feature>
<proteinExistence type="inferred from homology"/>
<feature type="transmembrane region" description="Helical" evidence="9">
    <location>
        <begin position="435"/>
        <end position="459"/>
    </location>
</feature>
<dbReference type="AlphaFoldDB" id="A0A0H2RA29"/>
<feature type="transmembrane region" description="Helical" evidence="9">
    <location>
        <begin position="117"/>
        <end position="139"/>
    </location>
</feature>
<dbReference type="GO" id="GO:0000329">
    <property type="term" value="C:fungal-type vacuole membrane"/>
    <property type="evidence" value="ECO:0007669"/>
    <property type="project" value="TreeGrafter"/>
</dbReference>